<comment type="subcellular location">
    <subcellularLocation>
        <location evidence="1">Membrane</location>
    </subcellularLocation>
</comment>
<evidence type="ECO:0000313" key="13">
    <source>
        <dbReference type="EMBL" id="KAL3810034.1"/>
    </source>
</evidence>
<keyword evidence="8" id="KW-0472">Membrane</keyword>
<dbReference type="SMART" id="SM00044">
    <property type="entry name" value="CYCc"/>
    <property type="match status" value="1"/>
</dbReference>
<evidence type="ECO:0000256" key="8">
    <source>
        <dbReference type="ARBA" id="ARBA00023136"/>
    </source>
</evidence>
<dbReference type="InterPro" id="IPR018297">
    <property type="entry name" value="A/G_cyclase_CS"/>
</dbReference>
<comment type="similarity">
    <text evidence="10">Belongs to the adenylyl cyclase class-4/guanylyl cyclase family.</text>
</comment>
<evidence type="ECO:0000256" key="5">
    <source>
        <dbReference type="ARBA" id="ARBA00022777"/>
    </source>
</evidence>
<evidence type="ECO:0000259" key="12">
    <source>
        <dbReference type="PROSITE" id="PS50125"/>
    </source>
</evidence>
<evidence type="ECO:0000256" key="1">
    <source>
        <dbReference type="ARBA" id="ARBA00004370"/>
    </source>
</evidence>
<dbReference type="NCBIfam" id="TIGR00229">
    <property type="entry name" value="sensory_box"/>
    <property type="match status" value="2"/>
</dbReference>
<proteinExistence type="inferred from homology"/>
<dbReference type="InterPro" id="IPR013767">
    <property type="entry name" value="PAS_fold"/>
</dbReference>
<sequence length="651" mass="73296">MKSMSCVFTMRTPPELLRAVLDGAFEAALVVLSNGIIWHRNEPSHRMFPSLDEAGSRSVIPAHVSAYLSFPASNAASMSWEDFIAGEPFLNNKYTVAGATAPSSGENFPLKINVVRMKHLVLNFSGSDDSVHQQDDFYYILYIQEAEKEHVVAELQNQININDGILDASFDALFVINDHGTIQQVNETSIRVFGWTRDEFLGQNISMIMPANIAAHHDLYLQLFLRTGIKKMMGTQRETTALRKDKSTFPCVLGLSQTKDSHLFCGFIRDVSVEKQALLGIIESKKYMETILDASFDALFVINDRGIIKMVNKSTVRVFGWTVDELVGKNINIIMPEEHARMHDSYLNNFACTGVKKMIGTQREVEARKKDGSSFPCILGIAELKQFDSQRHYVGFIRDVTLQKSLLLAEAEREASDNLLHNILPKHIAERLKRDPSHIADHFNNTTILFADIVGFTYRTSMMSPREVVQMLNDLFSRFDLLVEQYDLNKVKTIGDCYMVTSIPSCELEHDGCARVCHFALDLMNTVRDYNCNRLHHDKIEVRVGIATGQVVAGVLGSKRYLFDMWGDAVNMAARMEQLGLPGQIQVTKEVVESAGRSFHFECRGKLTVKGKGIVETYLLRCAKDADRRRSMFLPVMPITAPAVRSMSDIL</sequence>
<evidence type="ECO:0000259" key="11">
    <source>
        <dbReference type="PROSITE" id="PS50112"/>
    </source>
</evidence>
<dbReference type="GO" id="GO:0016829">
    <property type="term" value="F:lyase activity"/>
    <property type="evidence" value="ECO:0007669"/>
    <property type="project" value="UniProtKB-KW"/>
</dbReference>
<dbReference type="CDD" id="cd00130">
    <property type="entry name" value="PAS"/>
    <property type="match status" value="2"/>
</dbReference>
<dbReference type="PANTHER" id="PTHR11920">
    <property type="entry name" value="GUANYLYL CYCLASE"/>
    <property type="match status" value="1"/>
</dbReference>
<dbReference type="AlphaFoldDB" id="A0ABD3RAR0"/>
<dbReference type="SUPFAM" id="SSF55073">
    <property type="entry name" value="Nucleotide cyclase"/>
    <property type="match status" value="1"/>
</dbReference>
<evidence type="ECO:0000256" key="2">
    <source>
        <dbReference type="ARBA" id="ARBA00022679"/>
    </source>
</evidence>
<comment type="caution">
    <text evidence="13">The sequence shown here is derived from an EMBL/GenBank/DDBJ whole genome shotgun (WGS) entry which is preliminary data.</text>
</comment>
<dbReference type="Pfam" id="PF00989">
    <property type="entry name" value="PAS"/>
    <property type="match status" value="1"/>
</dbReference>
<dbReference type="PANTHER" id="PTHR11920:SF335">
    <property type="entry name" value="GUANYLATE CYCLASE"/>
    <property type="match status" value="1"/>
</dbReference>
<dbReference type="Gene3D" id="3.30.70.1230">
    <property type="entry name" value="Nucleotide cyclase"/>
    <property type="match status" value="1"/>
</dbReference>
<evidence type="ECO:0000256" key="7">
    <source>
        <dbReference type="ARBA" id="ARBA00022989"/>
    </source>
</evidence>
<dbReference type="SMART" id="SM00091">
    <property type="entry name" value="PAS"/>
    <property type="match status" value="3"/>
</dbReference>
<dbReference type="Gene3D" id="3.30.450.20">
    <property type="entry name" value="PAS domain"/>
    <property type="match status" value="2"/>
</dbReference>
<gene>
    <name evidence="13" type="ORF">ACHAXA_000203</name>
</gene>
<keyword evidence="14" id="KW-1185">Reference proteome</keyword>
<keyword evidence="3" id="KW-0812">Transmembrane</keyword>
<keyword evidence="9 10" id="KW-0456">Lyase</keyword>
<dbReference type="Pfam" id="PF00211">
    <property type="entry name" value="Guanylate_cyc"/>
    <property type="match status" value="1"/>
</dbReference>
<dbReference type="InterPro" id="IPR050401">
    <property type="entry name" value="Cyclic_nucleotide_synthase"/>
</dbReference>
<keyword evidence="6" id="KW-0067">ATP-binding</keyword>
<evidence type="ECO:0000256" key="10">
    <source>
        <dbReference type="RuleBase" id="RU000405"/>
    </source>
</evidence>
<dbReference type="GO" id="GO:0005524">
    <property type="term" value="F:ATP binding"/>
    <property type="evidence" value="ECO:0007669"/>
    <property type="project" value="UniProtKB-KW"/>
</dbReference>
<dbReference type="InterPro" id="IPR000014">
    <property type="entry name" value="PAS"/>
</dbReference>
<protein>
    <recommendedName>
        <fullName evidence="15">Guanylate cyclase</fullName>
    </recommendedName>
</protein>
<dbReference type="GO" id="GO:0016301">
    <property type="term" value="F:kinase activity"/>
    <property type="evidence" value="ECO:0007669"/>
    <property type="project" value="UniProtKB-KW"/>
</dbReference>
<evidence type="ECO:0000313" key="14">
    <source>
        <dbReference type="Proteomes" id="UP001530377"/>
    </source>
</evidence>
<keyword evidence="5" id="KW-0418">Kinase</keyword>
<keyword evidence="2" id="KW-0808">Transferase</keyword>
<accession>A0ABD3RAR0</accession>
<dbReference type="Pfam" id="PF13426">
    <property type="entry name" value="PAS_9"/>
    <property type="match status" value="1"/>
</dbReference>
<feature type="domain" description="PAS" evidence="11">
    <location>
        <begin position="165"/>
        <end position="228"/>
    </location>
</feature>
<keyword evidence="4" id="KW-0547">Nucleotide-binding</keyword>
<dbReference type="InterPro" id="IPR001054">
    <property type="entry name" value="A/G_cyclase"/>
</dbReference>
<evidence type="ECO:0000256" key="3">
    <source>
        <dbReference type="ARBA" id="ARBA00022692"/>
    </source>
</evidence>
<dbReference type="PROSITE" id="PS00452">
    <property type="entry name" value="GUANYLATE_CYCLASE_1"/>
    <property type="match status" value="1"/>
</dbReference>
<dbReference type="CDD" id="cd07302">
    <property type="entry name" value="CHD"/>
    <property type="match status" value="1"/>
</dbReference>
<organism evidence="13 14">
    <name type="scientific">Cyclostephanos tholiformis</name>
    <dbReference type="NCBI Taxonomy" id="382380"/>
    <lineage>
        <taxon>Eukaryota</taxon>
        <taxon>Sar</taxon>
        <taxon>Stramenopiles</taxon>
        <taxon>Ochrophyta</taxon>
        <taxon>Bacillariophyta</taxon>
        <taxon>Coscinodiscophyceae</taxon>
        <taxon>Thalassiosirophycidae</taxon>
        <taxon>Stephanodiscales</taxon>
        <taxon>Stephanodiscaceae</taxon>
        <taxon>Cyclostephanos</taxon>
    </lineage>
</organism>
<feature type="domain" description="PAS" evidence="11">
    <location>
        <begin position="284"/>
        <end position="354"/>
    </location>
</feature>
<dbReference type="InterPro" id="IPR029787">
    <property type="entry name" value="Nucleotide_cyclase"/>
</dbReference>
<evidence type="ECO:0008006" key="15">
    <source>
        <dbReference type="Google" id="ProtNLM"/>
    </source>
</evidence>
<dbReference type="Proteomes" id="UP001530377">
    <property type="component" value="Unassembled WGS sequence"/>
</dbReference>
<reference evidence="13 14" key="1">
    <citation type="submission" date="2024-10" db="EMBL/GenBank/DDBJ databases">
        <title>Updated reference genomes for cyclostephanoid diatoms.</title>
        <authorList>
            <person name="Roberts W.R."/>
            <person name="Alverson A.J."/>
        </authorList>
    </citation>
    <scope>NUCLEOTIDE SEQUENCE [LARGE SCALE GENOMIC DNA]</scope>
    <source>
        <strain evidence="13 14">AJA228-03</strain>
    </source>
</reference>
<evidence type="ECO:0000256" key="9">
    <source>
        <dbReference type="ARBA" id="ARBA00023239"/>
    </source>
</evidence>
<evidence type="ECO:0000256" key="4">
    <source>
        <dbReference type="ARBA" id="ARBA00022741"/>
    </source>
</evidence>
<keyword evidence="7" id="KW-1133">Transmembrane helix</keyword>
<dbReference type="InterPro" id="IPR035965">
    <property type="entry name" value="PAS-like_dom_sf"/>
</dbReference>
<dbReference type="PROSITE" id="PS50112">
    <property type="entry name" value="PAS"/>
    <property type="match status" value="2"/>
</dbReference>
<feature type="domain" description="Guanylate cyclase" evidence="12">
    <location>
        <begin position="447"/>
        <end position="577"/>
    </location>
</feature>
<name>A0ABD3RAR0_9STRA</name>
<dbReference type="GO" id="GO:0016020">
    <property type="term" value="C:membrane"/>
    <property type="evidence" value="ECO:0007669"/>
    <property type="project" value="UniProtKB-SubCell"/>
</dbReference>
<evidence type="ECO:0000256" key="6">
    <source>
        <dbReference type="ARBA" id="ARBA00022840"/>
    </source>
</evidence>
<dbReference type="SUPFAM" id="SSF55785">
    <property type="entry name" value="PYP-like sensor domain (PAS domain)"/>
    <property type="match status" value="2"/>
</dbReference>
<dbReference type="EMBL" id="JALLPB020000357">
    <property type="protein sequence ID" value="KAL3810034.1"/>
    <property type="molecule type" value="Genomic_DNA"/>
</dbReference>
<dbReference type="FunFam" id="3.30.450.20:FF:000060">
    <property type="entry name" value="Sensor protein FixL"/>
    <property type="match status" value="2"/>
</dbReference>
<dbReference type="PROSITE" id="PS50125">
    <property type="entry name" value="GUANYLATE_CYCLASE_2"/>
    <property type="match status" value="1"/>
</dbReference>